<dbReference type="InterPro" id="IPR025261">
    <property type="entry name" value="Atos-like_cons_dom"/>
</dbReference>
<name>A0A2T2P0S3_CORCC</name>
<feature type="region of interest" description="Disordered" evidence="1">
    <location>
        <begin position="424"/>
        <end position="499"/>
    </location>
</feature>
<dbReference type="AlphaFoldDB" id="A0A2T2P0S3"/>
<reference evidence="3 4" key="1">
    <citation type="journal article" date="2018" name="Front. Microbiol.">
        <title>Genome-Wide Analysis of Corynespora cassiicola Leaf Fall Disease Putative Effectors.</title>
        <authorList>
            <person name="Lopez D."/>
            <person name="Ribeiro S."/>
            <person name="Label P."/>
            <person name="Fumanal B."/>
            <person name="Venisse J.S."/>
            <person name="Kohler A."/>
            <person name="de Oliveira R.R."/>
            <person name="Labutti K."/>
            <person name="Lipzen A."/>
            <person name="Lail K."/>
            <person name="Bauer D."/>
            <person name="Ohm R.A."/>
            <person name="Barry K.W."/>
            <person name="Spatafora J."/>
            <person name="Grigoriev I.V."/>
            <person name="Martin F.M."/>
            <person name="Pujade-Renaud V."/>
        </authorList>
    </citation>
    <scope>NUCLEOTIDE SEQUENCE [LARGE SCALE GENOMIC DNA]</scope>
    <source>
        <strain evidence="3 4">Philippines</strain>
    </source>
</reference>
<dbReference type="InterPro" id="IPR051506">
    <property type="entry name" value="ATOS_Transcription_Regulators"/>
</dbReference>
<evidence type="ECO:0000313" key="3">
    <source>
        <dbReference type="EMBL" id="PSN71247.1"/>
    </source>
</evidence>
<feature type="region of interest" description="Disordered" evidence="1">
    <location>
        <begin position="88"/>
        <end position="181"/>
    </location>
</feature>
<feature type="compositionally biased region" description="Polar residues" evidence="1">
    <location>
        <begin position="236"/>
        <end position="247"/>
    </location>
</feature>
<dbReference type="Pfam" id="PF13889">
    <property type="entry name" value="Chromosome_seg"/>
    <property type="match status" value="1"/>
</dbReference>
<feature type="compositionally biased region" description="Basic and acidic residues" evidence="1">
    <location>
        <begin position="714"/>
        <end position="748"/>
    </location>
</feature>
<feature type="compositionally biased region" description="Pro residues" evidence="1">
    <location>
        <begin position="113"/>
        <end position="123"/>
    </location>
</feature>
<feature type="compositionally biased region" description="Low complexity" evidence="1">
    <location>
        <begin position="211"/>
        <end position="230"/>
    </location>
</feature>
<proteinExistence type="predicted"/>
<accession>A0A2T2P0S3</accession>
<evidence type="ECO:0000256" key="1">
    <source>
        <dbReference type="SAM" id="MobiDB-lite"/>
    </source>
</evidence>
<gene>
    <name evidence="3" type="ORF">BS50DRAFT_486077</name>
</gene>
<sequence length="808" mass="89035">MPIFHDPDDPPVESSLPPSHRPPPAHQPQRPGNSRDLRDRTLLHHVHAANNLDPLLCPVADFTSPTSERKPAMLDRVELIERLKRGSSPVWQHHHGLSADGSHEPRPVSQEPPKTPQPAPNHPKSPRTSTPDPLRDQASIGLEIERPRSALHSGDFREKKEDSRPAHGPSSSTGLLATSPVAPWHHSFPAFAVPAARNETTLSFRDVFSQDSRAAARSRAVSQSSSSFVFMPPTSPLVQQSNNTDLDFSSRPNSRQSSRSPERNSRRHTFSPHSFQSYPSSYMARSATGTPAARHLQKGVSLPYQAHQPRRSLNSFQQFQPHSSPQSPYMDIRRPSITSESSPLHHAPMVGSYEESILRGRMSTTPSRPLNFVAKIGVLGKGQCKSNLRCPPHVTVPFPAVFYSYNTGNGRIADNSPSPYVGLIDLENSLPAPDEGGESNKRRRRHTAANQDQDDPDFRLSAGEEDPRQSNASARKREKKKRRSTSPKAPPGGSYRIPQQGQLQIVLKNPNKTAVKLFLVPYDLSDMEPGQKTFIRQRSYSAGPIIDMPLSSRSNLGTDCPEASLSNSDDPNDRPILRYLIHLHMCCPSKGRYFLYKSIRVVFANRVPDGKEKLRNEIQMPEPRYSAYKPSRDSMSAQSSSAAAQSTAEKSFRRRSAGFTLSQQAYDQMDGLRQHPPLPPPAVQFTGGPSPSPEHFGSPMSALQPIPFSLSRLDTIHSRPSSRDPMDLDSPFKPRADSSKNDLDSPIRSRTEAFEKLNKGDVGYGGNAFCGVGGSPVSPGTGLLARRLRGLDVHLDEDGLANVNTDGS</sequence>
<keyword evidence="4" id="KW-1185">Reference proteome</keyword>
<dbReference type="SMART" id="SM01177">
    <property type="entry name" value="DUF4210"/>
    <property type="match status" value="1"/>
</dbReference>
<dbReference type="PANTHER" id="PTHR13199:SF11">
    <property type="entry name" value="PROTEIN ATOSSA"/>
    <property type="match status" value="1"/>
</dbReference>
<feature type="compositionally biased region" description="Basic and acidic residues" evidence="1">
    <location>
        <begin position="143"/>
        <end position="165"/>
    </location>
</feature>
<feature type="compositionally biased region" description="Polar residues" evidence="1">
    <location>
        <begin position="271"/>
        <end position="280"/>
    </location>
</feature>
<feature type="region of interest" description="Disordered" evidence="1">
    <location>
        <begin position="1"/>
        <end position="41"/>
    </location>
</feature>
<feature type="region of interest" description="Disordered" evidence="1">
    <location>
        <begin position="309"/>
        <end position="329"/>
    </location>
</feature>
<evidence type="ECO:0000313" key="4">
    <source>
        <dbReference type="Proteomes" id="UP000240883"/>
    </source>
</evidence>
<feature type="compositionally biased region" description="Low complexity" evidence="1">
    <location>
        <begin position="249"/>
        <end position="259"/>
    </location>
</feature>
<dbReference type="Proteomes" id="UP000240883">
    <property type="component" value="Unassembled WGS sequence"/>
</dbReference>
<organism evidence="3 4">
    <name type="scientific">Corynespora cassiicola Philippines</name>
    <dbReference type="NCBI Taxonomy" id="1448308"/>
    <lineage>
        <taxon>Eukaryota</taxon>
        <taxon>Fungi</taxon>
        <taxon>Dikarya</taxon>
        <taxon>Ascomycota</taxon>
        <taxon>Pezizomycotina</taxon>
        <taxon>Dothideomycetes</taxon>
        <taxon>Pleosporomycetidae</taxon>
        <taxon>Pleosporales</taxon>
        <taxon>Corynesporascaceae</taxon>
        <taxon>Corynespora</taxon>
    </lineage>
</organism>
<dbReference type="EMBL" id="KZ678131">
    <property type="protein sequence ID" value="PSN71247.1"/>
    <property type="molecule type" value="Genomic_DNA"/>
</dbReference>
<dbReference type="InterPro" id="IPR033473">
    <property type="entry name" value="Atos-like_C"/>
</dbReference>
<dbReference type="PANTHER" id="PTHR13199">
    <property type="entry name" value="GH03947P"/>
    <property type="match status" value="1"/>
</dbReference>
<evidence type="ECO:0000259" key="2">
    <source>
        <dbReference type="SMART" id="SM01177"/>
    </source>
</evidence>
<feature type="region of interest" description="Disordered" evidence="1">
    <location>
        <begin position="211"/>
        <end position="295"/>
    </location>
</feature>
<dbReference type="OrthoDB" id="8625101at2759"/>
<feature type="domain" description="Atos-like conserved" evidence="2">
    <location>
        <begin position="349"/>
        <end position="421"/>
    </location>
</feature>
<feature type="compositionally biased region" description="Basic residues" evidence="1">
    <location>
        <begin position="474"/>
        <end position="485"/>
    </location>
</feature>
<feature type="compositionally biased region" description="Low complexity" evidence="1">
    <location>
        <begin position="636"/>
        <end position="648"/>
    </location>
</feature>
<feature type="region of interest" description="Disordered" evidence="1">
    <location>
        <begin position="614"/>
        <end position="656"/>
    </location>
</feature>
<feature type="region of interest" description="Disordered" evidence="1">
    <location>
        <begin position="670"/>
        <end position="748"/>
    </location>
</feature>
<dbReference type="Pfam" id="PF13915">
    <property type="entry name" value="DUF4210"/>
    <property type="match status" value="1"/>
</dbReference>
<protein>
    <recommendedName>
        <fullName evidence="2">Atos-like conserved domain-containing protein</fullName>
    </recommendedName>
</protein>
<dbReference type="STRING" id="1448308.A0A2T2P0S3"/>
<feature type="compositionally biased region" description="Low complexity" evidence="1">
    <location>
        <begin position="315"/>
        <end position="328"/>
    </location>
</feature>